<dbReference type="EMBL" id="JAOCQF010000001">
    <property type="protein sequence ID" value="MCT8328513.1"/>
    <property type="molecule type" value="Genomic_DNA"/>
</dbReference>
<keyword evidence="3" id="KW-1185">Reference proteome</keyword>
<evidence type="ECO:0000313" key="2">
    <source>
        <dbReference type="EMBL" id="MCT8328513.1"/>
    </source>
</evidence>
<evidence type="ECO:0000313" key="3">
    <source>
        <dbReference type="Proteomes" id="UP001205601"/>
    </source>
</evidence>
<feature type="chain" id="PRO_5046353480" evidence="1">
    <location>
        <begin position="20"/>
        <end position="137"/>
    </location>
</feature>
<proteinExistence type="predicted"/>
<name>A0ABT2NK99_9RHOB</name>
<keyword evidence="1" id="KW-0732">Signal</keyword>
<comment type="caution">
    <text evidence="2">The sequence shown here is derived from an EMBL/GenBank/DDBJ whole genome shotgun (WGS) entry which is preliminary data.</text>
</comment>
<sequence>MRLAFALLIALLAAQMARAEDFSIKVTNQFVADELRWKTQGKAYKFLWGLTYVEGRIAICGVGQFVAPNLREKTLQQMRRGKVMLDGKAILKDITFFATIPEGKPLTKARANCRLTKTAKPKGDFLVYLDVQGQSRF</sequence>
<dbReference type="RefSeq" id="WP_261493942.1">
    <property type="nucleotide sequence ID" value="NZ_JAOCQF010000001.1"/>
</dbReference>
<organism evidence="2 3">
    <name type="scientific">Albidovulum sediminis</name>
    <dbReference type="NCBI Taxonomy" id="3066345"/>
    <lineage>
        <taxon>Bacteria</taxon>
        <taxon>Pseudomonadati</taxon>
        <taxon>Pseudomonadota</taxon>
        <taxon>Alphaproteobacteria</taxon>
        <taxon>Rhodobacterales</taxon>
        <taxon>Paracoccaceae</taxon>
        <taxon>Albidovulum</taxon>
    </lineage>
</organism>
<evidence type="ECO:0000256" key="1">
    <source>
        <dbReference type="SAM" id="SignalP"/>
    </source>
</evidence>
<feature type="signal peptide" evidence="1">
    <location>
        <begin position="1"/>
        <end position="19"/>
    </location>
</feature>
<dbReference type="Proteomes" id="UP001205601">
    <property type="component" value="Unassembled WGS sequence"/>
</dbReference>
<reference evidence="3" key="1">
    <citation type="submission" date="2023-07" db="EMBL/GenBank/DDBJ databases">
        <title>Defluviimonas sediminis sp. nov., isolated from mangrove sediment.</title>
        <authorList>
            <person name="Liu L."/>
            <person name="Li J."/>
            <person name="Huang Y."/>
            <person name="Pan J."/>
            <person name="Li M."/>
        </authorList>
    </citation>
    <scope>NUCLEOTIDE SEQUENCE [LARGE SCALE GENOMIC DNA]</scope>
    <source>
        <strain evidence="3">FT324</strain>
    </source>
</reference>
<accession>A0ABT2NK99</accession>
<gene>
    <name evidence="2" type="ORF">N5I32_03190</name>
</gene>
<protein>
    <submittedName>
        <fullName evidence="2">Uncharacterized protein</fullName>
    </submittedName>
</protein>